<dbReference type="EMBL" id="JBAKFJ010000001">
    <property type="protein sequence ID" value="MEX0386932.1"/>
    <property type="molecule type" value="Genomic_DNA"/>
</dbReference>
<evidence type="ECO:0000313" key="5">
    <source>
        <dbReference type="EMBL" id="MEX0386932.1"/>
    </source>
</evidence>
<dbReference type="SUPFAM" id="SSF89028">
    <property type="entry name" value="Cobalamin adenosyltransferase-like"/>
    <property type="match status" value="1"/>
</dbReference>
<name>A0ABV3SB34_9GAMM</name>
<dbReference type="RefSeq" id="WP_367967427.1">
    <property type="nucleotide sequence ID" value="NZ_JBAKFJ010000001.1"/>
</dbReference>
<reference evidence="5 6" key="1">
    <citation type="submission" date="2024-02" db="EMBL/GenBank/DDBJ databases">
        <title>New especies of Spiribacter isolated from saline water.</title>
        <authorList>
            <person name="Leon M.J."/>
            <person name="De La Haba R."/>
            <person name="Sanchez-Porro C."/>
            <person name="Ventosa A."/>
        </authorList>
    </citation>
    <scope>NUCLEOTIDE SEQUENCE [LARGE SCALE GENOMIC DNA]</scope>
    <source>
        <strain evidence="6">ag22IC4-227</strain>
    </source>
</reference>
<protein>
    <recommendedName>
        <fullName evidence="4">Cobalamin adenosyltransferase-like domain-containing protein</fullName>
    </recommendedName>
</protein>
<keyword evidence="2" id="KW-0547">Nucleotide-binding</keyword>
<keyword evidence="1" id="KW-0808">Transferase</keyword>
<evidence type="ECO:0000259" key="4">
    <source>
        <dbReference type="Pfam" id="PF01923"/>
    </source>
</evidence>
<evidence type="ECO:0000256" key="2">
    <source>
        <dbReference type="ARBA" id="ARBA00022741"/>
    </source>
</evidence>
<dbReference type="Proteomes" id="UP001556653">
    <property type="component" value="Unassembled WGS sequence"/>
</dbReference>
<keyword evidence="6" id="KW-1185">Reference proteome</keyword>
<gene>
    <name evidence="5" type="ORF">V6X64_08010</name>
</gene>
<sequence length="170" mass="18598">MIDSVMVAKDKGIERRIGMRRSSDLDEVCYPFIHESGPLCDFEVITDELCGNIGAAISGAPADCKDIREDLAVLQPLAFHLNGSLRGRLAVTEEDLDWAKQRLADYRDEAAGRAAGFVLPRGEMPVPFLNLSRSGAKKAIRQMVRIEESGHEGLMSCRVSATSSAIFSSR</sequence>
<feature type="domain" description="Cobalamin adenosyltransferase-like" evidence="4">
    <location>
        <begin position="46"/>
        <end position="150"/>
    </location>
</feature>
<organism evidence="5 6">
    <name type="scientific">Spiribacter onubensis</name>
    <dbReference type="NCBI Taxonomy" id="3122420"/>
    <lineage>
        <taxon>Bacteria</taxon>
        <taxon>Pseudomonadati</taxon>
        <taxon>Pseudomonadota</taxon>
        <taxon>Gammaproteobacteria</taxon>
        <taxon>Chromatiales</taxon>
        <taxon>Ectothiorhodospiraceae</taxon>
        <taxon>Spiribacter</taxon>
    </lineage>
</organism>
<dbReference type="Gene3D" id="1.20.1200.10">
    <property type="entry name" value="Cobalamin adenosyltransferase-like"/>
    <property type="match status" value="1"/>
</dbReference>
<dbReference type="InterPro" id="IPR016030">
    <property type="entry name" value="CblAdoTrfase-like"/>
</dbReference>
<proteinExistence type="predicted"/>
<accession>A0ABV3SB34</accession>
<dbReference type="InterPro" id="IPR036451">
    <property type="entry name" value="CblAdoTrfase-like_sf"/>
</dbReference>
<keyword evidence="3" id="KW-0067">ATP-binding</keyword>
<dbReference type="Pfam" id="PF01923">
    <property type="entry name" value="Cob_adeno_trans"/>
    <property type="match status" value="1"/>
</dbReference>
<evidence type="ECO:0000256" key="1">
    <source>
        <dbReference type="ARBA" id="ARBA00022679"/>
    </source>
</evidence>
<evidence type="ECO:0000256" key="3">
    <source>
        <dbReference type="ARBA" id="ARBA00022840"/>
    </source>
</evidence>
<comment type="caution">
    <text evidence="5">The sequence shown here is derived from an EMBL/GenBank/DDBJ whole genome shotgun (WGS) entry which is preliminary data.</text>
</comment>
<evidence type="ECO:0000313" key="6">
    <source>
        <dbReference type="Proteomes" id="UP001556653"/>
    </source>
</evidence>